<dbReference type="OrthoDB" id="9903714at2"/>
<evidence type="ECO:0000313" key="2">
    <source>
        <dbReference type="Proteomes" id="UP000180057"/>
    </source>
</evidence>
<comment type="caution">
    <text evidence="1">The sequence shown here is derived from an EMBL/GenBank/DDBJ whole genome shotgun (WGS) entry which is preliminary data.</text>
</comment>
<gene>
    <name evidence="1" type="ORF">BKP45_15290</name>
</gene>
<dbReference type="Proteomes" id="UP000180057">
    <property type="component" value="Unassembled WGS sequence"/>
</dbReference>
<evidence type="ECO:0008006" key="3">
    <source>
        <dbReference type="Google" id="ProtNLM"/>
    </source>
</evidence>
<accession>A0A1S2M2Y6</accession>
<dbReference type="RefSeq" id="WP_071390562.1">
    <property type="nucleotide sequence ID" value="NZ_MLQS01000024.1"/>
</dbReference>
<protein>
    <recommendedName>
        <fullName evidence="3">DUF4367 domain-containing protein</fullName>
    </recommendedName>
</protein>
<organism evidence="1 2">
    <name type="scientific">Anaerobacillus alkalidiazotrophicus</name>
    <dbReference type="NCBI Taxonomy" id="472963"/>
    <lineage>
        <taxon>Bacteria</taxon>
        <taxon>Bacillati</taxon>
        <taxon>Bacillota</taxon>
        <taxon>Bacilli</taxon>
        <taxon>Bacillales</taxon>
        <taxon>Bacillaceae</taxon>
        <taxon>Anaerobacillus</taxon>
    </lineage>
</organism>
<sequence length="179" mass="20273">MIGLAFLLFTEANVFSNQTEPSIEDKTYQDVGGVTSDQNKEKRPVKINLPSVSAMPDGLNIDNVISIGYEISENAPKEIGRLNENDTFEGDFVKTRYRSNDPDVLVDLYVTQSPGSMLPPWKVEWEKSKINGVTVYFESFDLKNTPIRYYFMYEESMYNVGGTNISKEELRSVVSSILD</sequence>
<proteinExistence type="predicted"/>
<evidence type="ECO:0000313" key="1">
    <source>
        <dbReference type="EMBL" id="OIJ18890.1"/>
    </source>
</evidence>
<reference evidence="1 2" key="1">
    <citation type="submission" date="2016-10" db="EMBL/GenBank/DDBJ databases">
        <title>Draft genome sequences of four alkaliphilic bacteria belonging to the Anaerobacillus genus.</title>
        <authorList>
            <person name="Bassil N.M."/>
            <person name="Lloyd J.R."/>
        </authorList>
    </citation>
    <scope>NUCLEOTIDE SEQUENCE [LARGE SCALE GENOMIC DNA]</scope>
    <source>
        <strain evidence="1 2">DSM 22531</strain>
    </source>
</reference>
<dbReference type="AlphaFoldDB" id="A0A1S2M2Y6"/>
<keyword evidence="2" id="KW-1185">Reference proteome</keyword>
<name>A0A1S2M2Y6_9BACI</name>
<dbReference type="EMBL" id="MLQS01000024">
    <property type="protein sequence ID" value="OIJ18890.1"/>
    <property type="molecule type" value="Genomic_DNA"/>
</dbReference>